<dbReference type="Proteomes" id="UP001183202">
    <property type="component" value="Unassembled WGS sequence"/>
</dbReference>
<feature type="transmembrane region" description="Helical" evidence="1">
    <location>
        <begin position="687"/>
        <end position="708"/>
    </location>
</feature>
<feature type="transmembrane region" description="Helical" evidence="1">
    <location>
        <begin position="149"/>
        <end position="166"/>
    </location>
</feature>
<accession>A0ABU2NGT2</accession>
<comment type="caution">
    <text evidence="2">The sequence shown here is derived from an EMBL/GenBank/DDBJ whole genome shotgun (WGS) entry which is preliminary data.</text>
</comment>
<feature type="transmembrane region" description="Helical" evidence="1">
    <location>
        <begin position="99"/>
        <end position="121"/>
    </location>
</feature>
<feature type="transmembrane region" description="Helical" evidence="1">
    <location>
        <begin position="226"/>
        <end position="244"/>
    </location>
</feature>
<feature type="transmembrane region" description="Helical" evidence="1">
    <location>
        <begin position="428"/>
        <end position="448"/>
    </location>
</feature>
<feature type="transmembrane region" description="Helical" evidence="1">
    <location>
        <begin position="321"/>
        <end position="342"/>
    </location>
</feature>
<feature type="transmembrane region" description="Helical" evidence="1">
    <location>
        <begin position="196"/>
        <end position="214"/>
    </location>
</feature>
<dbReference type="EMBL" id="JAVREJ010000023">
    <property type="protein sequence ID" value="MDT0352930.1"/>
    <property type="molecule type" value="Genomic_DNA"/>
</dbReference>
<feature type="transmembrane region" description="Helical" evidence="1">
    <location>
        <begin position="289"/>
        <end position="309"/>
    </location>
</feature>
<organism evidence="2 3">
    <name type="scientific">Pseudonocardia charpentierae</name>
    <dbReference type="NCBI Taxonomy" id="3075545"/>
    <lineage>
        <taxon>Bacteria</taxon>
        <taxon>Bacillati</taxon>
        <taxon>Actinomycetota</taxon>
        <taxon>Actinomycetes</taxon>
        <taxon>Pseudonocardiales</taxon>
        <taxon>Pseudonocardiaceae</taxon>
        <taxon>Pseudonocardia</taxon>
    </lineage>
</organism>
<dbReference type="InterPro" id="IPR018580">
    <property type="entry name" value="Uncharacterised_YfhO"/>
</dbReference>
<reference evidence="3" key="1">
    <citation type="submission" date="2023-07" db="EMBL/GenBank/DDBJ databases">
        <title>30 novel species of actinomycetes from the DSMZ collection.</title>
        <authorList>
            <person name="Nouioui I."/>
        </authorList>
    </citation>
    <scope>NUCLEOTIDE SEQUENCE [LARGE SCALE GENOMIC DNA]</scope>
    <source>
        <strain evidence="3">DSM 45834</strain>
    </source>
</reference>
<sequence length="738" mass="78060">MMGLRQSRVVPPLAVAVLVAAMALIPALGDHRFYLTDDSAAQFLPSWYHLGELLRSGQFPLLDPTLWAGGNIAAEALFGIWNPVLLATMVFVSFVPNLVVASVIVKTFFLVLLALGVYGLAREYDVPRGFSAVAAVTVPFAGVTLYFDAASWSSGLTAFAFVPWFWWTLRRCARGELTPLIPFVAGYLAMTAGNPYGALGACLAVVGLCVEFAWTRRWAPVRRTLLGGIAVGLVAPLPYLPLVLTQSVTYRNGSTIGNSGLMVPGLGDLLNASTPSFAAWVDAFEHPYLTVPATYLAWYALPLLPWLRYHEIVRALSSRMAVPVYTVIGLAFSVGPSEAWMFRWPLRVVPYFVLPTAILLAIALAQGLAADNRGRRAAGSVLVILGGAYLAEATRPDLVYAHLASILLVGALTAAAVTVWLRWPDRPAASTVLLAGCVAVLAFQVTVFPRNQNLNDYRFPTNVATTSAALVPRYPGTVLQVANNGAVVHSPDPAALSSEVMFGNMLQAVGVHSVTSYYGMGFKAFTDVLCIEFNGSVCPDALRRAWGPPAPGAPPLADLLRLETVVVQNGLPGVADVPVPQGWRVAERTVAVTVLRRDAALPHPQGRLSDAPAGTVVADDVAAARGEVLRVTGGPGGTLTFARLAWPGYTARVDGAEVAVRQGPAGLLTVDVPAGAHEVELAWSPPAFVPSVLAALLGAALAIGHALARAIGRRRSGLREAPVAAEPVPPVAEPVASR</sequence>
<keyword evidence="3" id="KW-1185">Reference proteome</keyword>
<keyword evidence="1" id="KW-1133">Transmembrane helix</keyword>
<protein>
    <recommendedName>
        <fullName evidence="4">YfhO family protein</fullName>
    </recommendedName>
</protein>
<keyword evidence="1" id="KW-0812">Transmembrane</keyword>
<dbReference type="PANTHER" id="PTHR38454">
    <property type="entry name" value="INTEGRAL MEMBRANE PROTEIN-RELATED"/>
    <property type="match status" value="1"/>
</dbReference>
<feature type="transmembrane region" description="Helical" evidence="1">
    <location>
        <begin position="348"/>
        <end position="365"/>
    </location>
</feature>
<evidence type="ECO:0008006" key="4">
    <source>
        <dbReference type="Google" id="ProtNLM"/>
    </source>
</evidence>
<feature type="transmembrane region" description="Helical" evidence="1">
    <location>
        <begin position="399"/>
        <end position="421"/>
    </location>
</feature>
<dbReference type="PANTHER" id="PTHR38454:SF1">
    <property type="entry name" value="INTEGRAL MEMBRANE PROTEIN"/>
    <property type="match status" value="1"/>
</dbReference>
<keyword evidence="1" id="KW-0472">Membrane</keyword>
<feature type="transmembrane region" description="Helical" evidence="1">
    <location>
        <begin position="377"/>
        <end position="393"/>
    </location>
</feature>
<evidence type="ECO:0000313" key="2">
    <source>
        <dbReference type="EMBL" id="MDT0352930.1"/>
    </source>
</evidence>
<evidence type="ECO:0000256" key="1">
    <source>
        <dbReference type="SAM" id="Phobius"/>
    </source>
</evidence>
<gene>
    <name evidence="2" type="ORF">RM445_25765</name>
</gene>
<dbReference type="RefSeq" id="WP_311559440.1">
    <property type="nucleotide sequence ID" value="NZ_JAVREJ010000023.1"/>
</dbReference>
<evidence type="ECO:0000313" key="3">
    <source>
        <dbReference type="Proteomes" id="UP001183202"/>
    </source>
</evidence>
<name>A0ABU2NGT2_9PSEU</name>
<proteinExistence type="predicted"/>
<feature type="transmembrane region" description="Helical" evidence="1">
    <location>
        <begin position="72"/>
        <end position="92"/>
    </location>
</feature>